<gene>
    <name evidence="1" type="ORF">FHS09_002093</name>
</gene>
<keyword evidence="2" id="KW-1185">Reference proteome</keyword>
<organism evidence="1 2">
    <name type="scientific">Microbulbifer rhizosphaerae</name>
    <dbReference type="NCBI Taxonomy" id="1562603"/>
    <lineage>
        <taxon>Bacteria</taxon>
        <taxon>Pseudomonadati</taxon>
        <taxon>Pseudomonadota</taxon>
        <taxon>Gammaproteobacteria</taxon>
        <taxon>Cellvibrionales</taxon>
        <taxon>Microbulbiferaceae</taxon>
        <taxon>Microbulbifer</taxon>
    </lineage>
</organism>
<sequence>MDNDMSLANLFFRCKVKPHWPRVLAAKGPAPVRSQ</sequence>
<proteinExistence type="predicted"/>
<dbReference type="Proteomes" id="UP000535937">
    <property type="component" value="Unassembled WGS sequence"/>
</dbReference>
<dbReference type="EMBL" id="JACHWZ010000008">
    <property type="protein sequence ID" value="MBB3061260.1"/>
    <property type="molecule type" value="Genomic_DNA"/>
</dbReference>
<reference evidence="1 2" key="1">
    <citation type="submission" date="2020-08" db="EMBL/GenBank/DDBJ databases">
        <title>Genomic Encyclopedia of Type Strains, Phase III (KMG-III): the genomes of soil and plant-associated and newly described type strains.</title>
        <authorList>
            <person name="Whitman W."/>
        </authorList>
    </citation>
    <scope>NUCLEOTIDE SEQUENCE [LARGE SCALE GENOMIC DNA]</scope>
    <source>
        <strain evidence="1 2">CECT 8799</strain>
    </source>
</reference>
<evidence type="ECO:0000313" key="1">
    <source>
        <dbReference type="EMBL" id="MBB3061260.1"/>
    </source>
</evidence>
<comment type="caution">
    <text evidence="1">The sequence shown here is derived from an EMBL/GenBank/DDBJ whole genome shotgun (WGS) entry which is preliminary data.</text>
</comment>
<dbReference type="AlphaFoldDB" id="A0A7W4WBJ6"/>
<protein>
    <submittedName>
        <fullName evidence="1">Uncharacterized protein</fullName>
    </submittedName>
</protein>
<evidence type="ECO:0000313" key="2">
    <source>
        <dbReference type="Proteomes" id="UP000535937"/>
    </source>
</evidence>
<name>A0A7W4WBJ6_9GAMM</name>
<accession>A0A7W4WBJ6</accession>